<dbReference type="EnsemblMetazoa" id="GAUT046454-RA">
    <property type="protein sequence ID" value="GAUT046454-PA"/>
    <property type="gene ID" value="GAUT046454"/>
</dbReference>
<feature type="domain" description="DUF4200" evidence="3">
    <location>
        <begin position="54"/>
        <end position="172"/>
    </location>
</feature>
<dbReference type="GO" id="GO:0005856">
    <property type="term" value="C:cytoskeleton"/>
    <property type="evidence" value="ECO:0007669"/>
    <property type="project" value="UniProtKB-ARBA"/>
</dbReference>
<evidence type="ECO:0000256" key="2">
    <source>
        <dbReference type="SAM" id="Coils"/>
    </source>
</evidence>
<evidence type="ECO:0000313" key="4">
    <source>
        <dbReference type="EnsemblMetazoa" id="GAUT046454-PA"/>
    </source>
</evidence>
<dbReference type="PANTHER" id="PTHR21683:SF2">
    <property type="entry name" value="COILED-COIL DOMAIN-CONTAINING PROTEIN 42 LIKE-2-LIKE"/>
    <property type="match status" value="1"/>
</dbReference>
<keyword evidence="5" id="KW-1185">Reference proteome</keyword>
<evidence type="ECO:0000259" key="3">
    <source>
        <dbReference type="Pfam" id="PF13863"/>
    </source>
</evidence>
<feature type="coiled-coil region" evidence="2">
    <location>
        <begin position="189"/>
        <end position="259"/>
    </location>
</feature>
<dbReference type="Pfam" id="PF13863">
    <property type="entry name" value="DUF4200"/>
    <property type="match status" value="1"/>
</dbReference>
<proteinExistence type="predicted"/>
<keyword evidence="1 2" id="KW-0175">Coiled coil</keyword>
<evidence type="ECO:0000256" key="1">
    <source>
        <dbReference type="ARBA" id="ARBA00023054"/>
    </source>
</evidence>
<protein>
    <submittedName>
        <fullName evidence="4">DUF4200 domain-containing protein</fullName>
    </submittedName>
</protein>
<dbReference type="AlphaFoldDB" id="A0A1A9VSZ2"/>
<dbReference type="STRING" id="7395.A0A1A9VSZ2"/>
<organism evidence="4 5">
    <name type="scientific">Glossina austeni</name>
    <name type="common">Savannah tsetse fly</name>
    <dbReference type="NCBI Taxonomy" id="7395"/>
    <lineage>
        <taxon>Eukaryota</taxon>
        <taxon>Metazoa</taxon>
        <taxon>Ecdysozoa</taxon>
        <taxon>Arthropoda</taxon>
        <taxon>Hexapoda</taxon>
        <taxon>Insecta</taxon>
        <taxon>Pterygota</taxon>
        <taxon>Neoptera</taxon>
        <taxon>Endopterygota</taxon>
        <taxon>Diptera</taxon>
        <taxon>Brachycera</taxon>
        <taxon>Muscomorpha</taxon>
        <taxon>Hippoboscoidea</taxon>
        <taxon>Glossinidae</taxon>
        <taxon>Glossina</taxon>
    </lineage>
</organism>
<dbReference type="Proteomes" id="UP000078200">
    <property type="component" value="Unassembled WGS sequence"/>
</dbReference>
<dbReference type="InterPro" id="IPR051147">
    <property type="entry name" value="CFAP_domain-containing"/>
</dbReference>
<accession>A0A1A9VSZ2</accession>
<dbReference type="PANTHER" id="PTHR21683">
    <property type="entry name" value="COILED-COIL DOMAIN-CONTAINING PROTEIN 42 LIKE-2-LIKE-RELATED"/>
    <property type="match status" value="1"/>
</dbReference>
<sequence length="338" mass="39959">MPRIKPTTKIDVIGNLDLNPEKAVGDYIESKQQDTYFVKPPNWDSAGDSVELLYIRNERKHTAMLRLQAEMLENAKKQQASNAKRIRKLYKMHSKLRKRFIEVNGFIKDCVDKKRIAEKKVAEETAQHEMLRSVITKYTRSIEELSKFRKELKATVKEFKPYEKVLKEVVEKSDIFQSVKDCMDRCDALMLAQVEISELEQRKIQEIEEMRKRMVKVTNEAALTVLGLKNDLAELERSYNQARAECSKWEKILANAKNTVALHDLDRDRALDGIHYMYRLLCKRRNREPVFYRIDVENQLDYVKREIELLIEVHKEYMKRNSRSKLSEYSSEKDMVKC</sequence>
<dbReference type="InterPro" id="IPR025252">
    <property type="entry name" value="DUF4200"/>
</dbReference>
<name>A0A1A9VSZ2_GLOAU</name>
<dbReference type="VEuPathDB" id="VectorBase:GAUT046454"/>
<reference evidence="4" key="1">
    <citation type="submission" date="2020-05" db="UniProtKB">
        <authorList>
            <consortium name="EnsemblMetazoa"/>
        </authorList>
    </citation>
    <scope>IDENTIFICATION</scope>
    <source>
        <strain evidence="4">TTRI</strain>
    </source>
</reference>
<evidence type="ECO:0000313" key="5">
    <source>
        <dbReference type="Proteomes" id="UP000078200"/>
    </source>
</evidence>